<name>A0A5K8A081_9BACT</name>
<organism evidence="3 4">
    <name type="scientific">Desulfosarcina ovata subsp. sediminis</name>
    <dbReference type="NCBI Taxonomy" id="885957"/>
    <lineage>
        <taxon>Bacteria</taxon>
        <taxon>Pseudomonadati</taxon>
        <taxon>Thermodesulfobacteriota</taxon>
        <taxon>Desulfobacteria</taxon>
        <taxon>Desulfobacterales</taxon>
        <taxon>Desulfosarcinaceae</taxon>
        <taxon>Desulfosarcina</taxon>
    </lineage>
</organism>
<dbReference type="InterPro" id="IPR013216">
    <property type="entry name" value="Methyltransf_11"/>
</dbReference>
<dbReference type="SUPFAM" id="SSF53335">
    <property type="entry name" value="S-adenosyl-L-methionine-dependent methyltransferases"/>
    <property type="match status" value="1"/>
</dbReference>
<sequence>MITVDFSRLSVRPGDRILDIGCGSGRHTAAAYRLDGVRVTGADLNVEDLKEARARLDFHDRLGEHGGGVWSLAVADVTALPFPDACFDLVICSEVLEHIPDDELAMTEIVRVLKPGKPLVISVPRYLPERICWALSADYFNANQGHVRIYRKNGLTDRLERTGTRCVGHHYAHSIHAPYWWLKCLVGPTRTDAVAVGLYHRLLVWDIMHKPWITRFIDRLLNPILGKSLVIYLIKNSIKKGLDIKVALD</sequence>
<keyword evidence="1 3" id="KW-0808">Transferase</keyword>
<evidence type="ECO:0000256" key="1">
    <source>
        <dbReference type="ARBA" id="ARBA00022679"/>
    </source>
</evidence>
<protein>
    <submittedName>
        <fullName evidence="3">Methyltransferase</fullName>
    </submittedName>
</protein>
<dbReference type="InterPro" id="IPR050447">
    <property type="entry name" value="Erg6_SMT_methyltransf"/>
</dbReference>
<dbReference type="PANTHER" id="PTHR44068">
    <property type="entry name" value="ZGC:194242"/>
    <property type="match status" value="1"/>
</dbReference>
<dbReference type="GO" id="GO:0008757">
    <property type="term" value="F:S-adenosylmethionine-dependent methyltransferase activity"/>
    <property type="evidence" value="ECO:0007669"/>
    <property type="project" value="InterPro"/>
</dbReference>
<dbReference type="PANTHER" id="PTHR44068:SF11">
    <property type="entry name" value="GERANYL DIPHOSPHATE 2-C-METHYLTRANSFERASE"/>
    <property type="match status" value="1"/>
</dbReference>
<evidence type="ECO:0000313" key="3">
    <source>
        <dbReference type="EMBL" id="BBO85913.1"/>
    </source>
</evidence>
<gene>
    <name evidence="3" type="ORF">DSCO28_64790</name>
</gene>
<dbReference type="AlphaFoldDB" id="A0A5K8A081"/>
<accession>A0A5K8A081</accession>
<dbReference type="CDD" id="cd02440">
    <property type="entry name" value="AdoMet_MTases"/>
    <property type="match status" value="1"/>
</dbReference>
<reference evidence="3 4" key="1">
    <citation type="submission" date="2019-11" db="EMBL/GenBank/DDBJ databases">
        <title>Comparative genomics of hydrocarbon-degrading Desulfosarcina strains.</title>
        <authorList>
            <person name="Watanabe M."/>
            <person name="Kojima H."/>
            <person name="Fukui M."/>
        </authorList>
    </citation>
    <scope>NUCLEOTIDE SEQUENCE [LARGE SCALE GENOMIC DNA]</scope>
    <source>
        <strain evidence="3 4">28bB2T</strain>
    </source>
</reference>
<feature type="domain" description="Methyltransferase type 11" evidence="2">
    <location>
        <begin position="18"/>
        <end position="120"/>
    </location>
</feature>
<keyword evidence="3" id="KW-0489">Methyltransferase</keyword>
<dbReference type="Proteomes" id="UP000425960">
    <property type="component" value="Chromosome"/>
</dbReference>
<proteinExistence type="predicted"/>
<dbReference type="KEGG" id="dov:DSCO28_64790"/>
<dbReference type="Pfam" id="PF08241">
    <property type="entry name" value="Methyltransf_11"/>
    <property type="match status" value="1"/>
</dbReference>
<dbReference type="EMBL" id="AP021876">
    <property type="protein sequence ID" value="BBO85913.1"/>
    <property type="molecule type" value="Genomic_DNA"/>
</dbReference>
<evidence type="ECO:0000313" key="4">
    <source>
        <dbReference type="Proteomes" id="UP000425960"/>
    </source>
</evidence>
<dbReference type="InterPro" id="IPR029063">
    <property type="entry name" value="SAM-dependent_MTases_sf"/>
</dbReference>
<dbReference type="Gene3D" id="3.40.50.150">
    <property type="entry name" value="Vaccinia Virus protein VP39"/>
    <property type="match status" value="1"/>
</dbReference>
<dbReference type="RefSeq" id="WP_155325375.1">
    <property type="nucleotide sequence ID" value="NZ_AP021876.1"/>
</dbReference>
<dbReference type="GO" id="GO:0032259">
    <property type="term" value="P:methylation"/>
    <property type="evidence" value="ECO:0007669"/>
    <property type="project" value="UniProtKB-KW"/>
</dbReference>
<evidence type="ECO:0000259" key="2">
    <source>
        <dbReference type="Pfam" id="PF08241"/>
    </source>
</evidence>